<dbReference type="InterPro" id="IPR050523">
    <property type="entry name" value="AKR_Detox_Biosynth"/>
</dbReference>
<dbReference type="GO" id="GO:0016491">
    <property type="term" value="F:oxidoreductase activity"/>
    <property type="evidence" value="ECO:0007669"/>
    <property type="project" value="UniProtKB-KW"/>
</dbReference>
<dbReference type="Proteomes" id="UP001203297">
    <property type="component" value="Unassembled WGS sequence"/>
</dbReference>
<evidence type="ECO:0000313" key="3">
    <source>
        <dbReference type="EMBL" id="KAI0300442.1"/>
    </source>
</evidence>
<reference evidence="3" key="1">
    <citation type="journal article" date="2022" name="New Phytol.">
        <title>Evolutionary transition to the ectomycorrhizal habit in the genomes of a hyperdiverse lineage of mushroom-forming fungi.</title>
        <authorList>
            <person name="Looney B."/>
            <person name="Miyauchi S."/>
            <person name="Morin E."/>
            <person name="Drula E."/>
            <person name="Courty P.E."/>
            <person name="Kohler A."/>
            <person name="Kuo A."/>
            <person name="LaButti K."/>
            <person name="Pangilinan J."/>
            <person name="Lipzen A."/>
            <person name="Riley R."/>
            <person name="Andreopoulos W."/>
            <person name="He G."/>
            <person name="Johnson J."/>
            <person name="Nolan M."/>
            <person name="Tritt A."/>
            <person name="Barry K.W."/>
            <person name="Grigoriev I.V."/>
            <person name="Nagy L.G."/>
            <person name="Hibbett D."/>
            <person name="Henrissat B."/>
            <person name="Matheny P.B."/>
            <person name="Labbe J."/>
            <person name="Martin F.M."/>
        </authorList>
    </citation>
    <scope>NUCLEOTIDE SEQUENCE</scope>
    <source>
        <strain evidence="3">BPL690</strain>
    </source>
</reference>
<protein>
    <submittedName>
        <fullName evidence="3">Aldo/keto reductase</fullName>
    </submittedName>
</protein>
<keyword evidence="1" id="KW-0560">Oxidoreductase</keyword>
<evidence type="ECO:0000256" key="1">
    <source>
        <dbReference type="ARBA" id="ARBA00023002"/>
    </source>
</evidence>
<evidence type="ECO:0000313" key="4">
    <source>
        <dbReference type="Proteomes" id="UP001203297"/>
    </source>
</evidence>
<dbReference type="Gene3D" id="3.20.20.100">
    <property type="entry name" value="NADP-dependent oxidoreductase domain"/>
    <property type="match status" value="1"/>
</dbReference>
<dbReference type="SUPFAM" id="SSF51430">
    <property type="entry name" value="NAD(P)-linked oxidoreductase"/>
    <property type="match status" value="1"/>
</dbReference>
<dbReference type="CDD" id="cd19079">
    <property type="entry name" value="AKR_EcYajO-like"/>
    <property type="match status" value="1"/>
</dbReference>
<dbReference type="PANTHER" id="PTHR43364:SF4">
    <property type="entry name" value="NAD(P)-LINKED OXIDOREDUCTASE SUPERFAMILY PROTEIN"/>
    <property type="match status" value="1"/>
</dbReference>
<dbReference type="PANTHER" id="PTHR43364">
    <property type="entry name" value="NADH-SPECIFIC METHYLGLYOXAL REDUCTASE-RELATED"/>
    <property type="match status" value="1"/>
</dbReference>
<keyword evidence="4" id="KW-1185">Reference proteome</keyword>
<dbReference type="AlphaFoldDB" id="A0AAD4M5C3"/>
<organism evidence="3 4">
    <name type="scientific">Multifurca ochricompacta</name>
    <dbReference type="NCBI Taxonomy" id="376703"/>
    <lineage>
        <taxon>Eukaryota</taxon>
        <taxon>Fungi</taxon>
        <taxon>Dikarya</taxon>
        <taxon>Basidiomycota</taxon>
        <taxon>Agaricomycotina</taxon>
        <taxon>Agaricomycetes</taxon>
        <taxon>Russulales</taxon>
        <taxon>Russulaceae</taxon>
        <taxon>Multifurca</taxon>
    </lineage>
</organism>
<feature type="domain" description="NADP-dependent oxidoreductase" evidence="2">
    <location>
        <begin position="25"/>
        <end position="339"/>
    </location>
</feature>
<dbReference type="InterPro" id="IPR023210">
    <property type="entry name" value="NADP_OxRdtase_dom"/>
</dbReference>
<dbReference type="Pfam" id="PF00248">
    <property type="entry name" value="Aldo_ket_red"/>
    <property type="match status" value="1"/>
</dbReference>
<comment type="caution">
    <text evidence="3">The sequence shown here is derived from an EMBL/GenBank/DDBJ whole genome shotgun (WGS) entry which is preliminary data.</text>
</comment>
<gene>
    <name evidence="3" type="ORF">B0F90DRAFT_1810351</name>
</gene>
<dbReference type="EMBL" id="WTXG01000018">
    <property type="protein sequence ID" value="KAI0300442.1"/>
    <property type="molecule type" value="Genomic_DNA"/>
</dbReference>
<dbReference type="GO" id="GO:0005829">
    <property type="term" value="C:cytosol"/>
    <property type="evidence" value="ECO:0007669"/>
    <property type="project" value="UniProtKB-ARBA"/>
</dbReference>
<evidence type="ECO:0000259" key="2">
    <source>
        <dbReference type="Pfam" id="PF00248"/>
    </source>
</evidence>
<proteinExistence type="predicted"/>
<dbReference type="InterPro" id="IPR036812">
    <property type="entry name" value="NAD(P)_OxRdtase_dom_sf"/>
</dbReference>
<accession>A0AAD4M5C3</accession>
<name>A0AAD4M5C3_9AGAM</name>
<sequence length="350" mass="39300">MSAPAVTKRVVPYTRLGISGLKVSRIILGMMSYGDSRWQPWVLGENEAIEHVKFAYERGVNTFDTANLYSNGLSEVYLGKAIKILNLPREEIVVMTKLYGAVAKTVGEALWITPAAELDKKGYVNQHGLSRKHIFDSVKKSLERLQLDYVDVLQCHRFDPNTPIEETMQALHDIVKAGYVRYIGMSSCYAWQYYAITHNLTPFISMQNHHSLVYREEEREMFPTLKHFGVGIIPWSPLARGLLTRPFDGDARTARGNSDSGFPSLITAYLEGAGTPEIVKRVEEVSKKRGITMAQVSLAWSLTRVSAPVIGSTSIKNLEELINGTNITLTDDEIRYLEEPYKARSVMGHA</sequence>
<dbReference type="FunFam" id="3.20.20.100:FF:000004">
    <property type="entry name" value="Oxidoreductase, aldo/keto reductase"/>
    <property type="match status" value="1"/>
</dbReference>